<reference evidence="1" key="1">
    <citation type="submission" date="2021-06" db="EMBL/GenBank/DDBJ databases">
        <authorList>
            <person name="Kallberg Y."/>
            <person name="Tangrot J."/>
            <person name="Rosling A."/>
        </authorList>
    </citation>
    <scope>NUCLEOTIDE SEQUENCE</scope>
    <source>
        <strain evidence="1">IL203A</strain>
    </source>
</reference>
<keyword evidence="2" id="KW-1185">Reference proteome</keyword>
<comment type="caution">
    <text evidence="1">The sequence shown here is derived from an EMBL/GenBank/DDBJ whole genome shotgun (WGS) entry which is preliminary data.</text>
</comment>
<evidence type="ECO:0000313" key="2">
    <source>
        <dbReference type="Proteomes" id="UP000789702"/>
    </source>
</evidence>
<protein>
    <submittedName>
        <fullName evidence="1">5348_t:CDS:1</fullName>
    </submittedName>
</protein>
<proteinExistence type="predicted"/>
<dbReference type="Proteomes" id="UP000789702">
    <property type="component" value="Unassembled WGS sequence"/>
</dbReference>
<dbReference type="EMBL" id="CAJVPU010000656">
    <property type="protein sequence ID" value="CAG8457986.1"/>
    <property type="molecule type" value="Genomic_DNA"/>
</dbReference>
<sequence>IHQYIQLLLEGQVKMDTANQIAHFIWNKESKHTKLESLIDDEDFSENCKEWLRQQKLEVHMPSNLKAYIEDTLFSKLIGHIKKDTISERMWEKEYVQITHDECYFYANDRRRRIWIQKDKNILRPKHLECSIMVDGYWKAEHMLDQLDFTGTNINDLLIDPQEGATLGTVYFAFSVTFLLWWFHEGWEKGFPRGHEYIAVAGIIAMTFGDAMASVIGKTYGRNGYQLIGAEGSRRTYEGSLAFFIVTLVMVPFFWWLMSPPELTTTEYFTGALISASVGTALESLSPWGTDNLSVPLGTINKVDKVANPE</sequence>
<evidence type="ECO:0000313" key="1">
    <source>
        <dbReference type="EMBL" id="CAG8457986.1"/>
    </source>
</evidence>
<gene>
    <name evidence="1" type="ORF">DHETER_LOCUS1154</name>
</gene>
<feature type="non-terminal residue" evidence="1">
    <location>
        <position position="1"/>
    </location>
</feature>
<name>A0ACA9K835_9GLOM</name>
<accession>A0ACA9K835</accession>
<organism evidence="1 2">
    <name type="scientific">Dentiscutata heterogama</name>
    <dbReference type="NCBI Taxonomy" id="1316150"/>
    <lineage>
        <taxon>Eukaryota</taxon>
        <taxon>Fungi</taxon>
        <taxon>Fungi incertae sedis</taxon>
        <taxon>Mucoromycota</taxon>
        <taxon>Glomeromycotina</taxon>
        <taxon>Glomeromycetes</taxon>
        <taxon>Diversisporales</taxon>
        <taxon>Gigasporaceae</taxon>
        <taxon>Dentiscutata</taxon>
    </lineage>
</organism>